<dbReference type="InterPro" id="IPR001881">
    <property type="entry name" value="EGF-like_Ca-bd_dom"/>
</dbReference>
<dbReference type="InterPro" id="IPR018097">
    <property type="entry name" value="EGF_Ca-bd_CS"/>
</dbReference>
<evidence type="ECO:0000313" key="6">
    <source>
        <dbReference type="EnsemblMetazoa" id="XP_030848412"/>
    </source>
</evidence>
<evidence type="ECO:0000256" key="2">
    <source>
        <dbReference type="ARBA" id="ARBA00022737"/>
    </source>
</evidence>
<dbReference type="InterPro" id="IPR011042">
    <property type="entry name" value="6-blade_b-propeller_TolB-like"/>
</dbReference>
<dbReference type="GO" id="GO:0005509">
    <property type="term" value="F:calcium ion binding"/>
    <property type="evidence" value="ECO:0007669"/>
    <property type="project" value="InterPro"/>
</dbReference>
<dbReference type="AlphaFoldDB" id="A0A7M7P9L8"/>
<dbReference type="CDD" id="cd00054">
    <property type="entry name" value="EGF_CA"/>
    <property type="match status" value="2"/>
</dbReference>
<dbReference type="InterPro" id="IPR000742">
    <property type="entry name" value="EGF"/>
</dbReference>
<dbReference type="Pfam" id="PF07645">
    <property type="entry name" value="EGF_CA"/>
    <property type="match status" value="1"/>
</dbReference>
<sequence length="402" mass="44042">MGLRRAEIQSSTSTEVIPAFSTYYFDLDNTFHTVYAVDKDSQNVIKADLSDGGVNPTVITGLTESGAYGIKYDIIYRRIFWTNGRIIWKGDTDSWIGNGGLSKEEFVDVGATADIKDLYIDHAECRIYWFTQEGVIESIQLDGTNRQVHYSNPSTNYAPRIIQKFGDIMYWIDSERRGLGAINLTTGEEVGFAGALLTNGADTYPFYLWNGFTISRTGEVNFCYLVTCQGGGTCTNQETEAVCTCPPTMTGARCEIDIDECSAETYPCDLAQGTCHNTHGSYECGCESGYYISTGTHCIEAEICDVDDACFHRGSCANDTCFCVLGFLGLNCEIIDCDTNPCKIGSTCSNNECLCPSGFKGSTCESIDCINDPCMNGAVCENNSCNCPDGYTGLTCWYKIPD</sequence>
<feature type="domain" description="EGF-like" evidence="5">
    <location>
        <begin position="333"/>
        <end position="365"/>
    </location>
</feature>
<dbReference type="SUPFAM" id="SSF57196">
    <property type="entry name" value="EGF/Laminin"/>
    <property type="match status" value="3"/>
</dbReference>
<dbReference type="Gene3D" id="2.120.10.30">
    <property type="entry name" value="TolB, C-terminal domain"/>
    <property type="match status" value="1"/>
</dbReference>
<dbReference type="InParanoid" id="A0A7M7P9L8"/>
<feature type="domain" description="EGF-like" evidence="5">
    <location>
        <begin position="257"/>
        <end position="299"/>
    </location>
</feature>
<dbReference type="InterPro" id="IPR049883">
    <property type="entry name" value="NOTCH1_EGF-like"/>
</dbReference>
<dbReference type="PROSITE" id="PS00022">
    <property type="entry name" value="EGF_1"/>
    <property type="match status" value="3"/>
</dbReference>
<proteinExistence type="predicted"/>
<reference evidence="7" key="1">
    <citation type="submission" date="2015-02" db="EMBL/GenBank/DDBJ databases">
        <title>Genome sequencing for Strongylocentrotus purpuratus.</title>
        <authorList>
            <person name="Murali S."/>
            <person name="Liu Y."/>
            <person name="Vee V."/>
            <person name="English A."/>
            <person name="Wang M."/>
            <person name="Skinner E."/>
            <person name="Han Y."/>
            <person name="Muzny D.M."/>
            <person name="Worley K.C."/>
            <person name="Gibbs R.A."/>
        </authorList>
    </citation>
    <scope>NUCLEOTIDE SEQUENCE</scope>
</reference>
<dbReference type="RefSeq" id="XP_030848412.1">
    <property type="nucleotide sequence ID" value="XM_030992552.1"/>
</dbReference>
<name>A0A7M7P9L8_STRPU</name>
<protein>
    <recommendedName>
        <fullName evidence="5">EGF-like domain-containing protein</fullName>
    </recommendedName>
</protein>
<reference evidence="6" key="2">
    <citation type="submission" date="2021-01" db="UniProtKB">
        <authorList>
            <consortium name="EnsemblMetazoa"/>
        </authorList>
    </citation>
    <scope>IDENTIFICATION</scope>
</reference>
<dbReference type="Proteomes" id="UP000007110">
    <property type="component" value="Unassembled WGS sequence"/>
</dbReference>
<dbReference type="PANTHER" id="PTHR24049">
    <property type="entry name" value="CRUMBS FAMILY MEMBER"/>
    <property type="match status" value="1"/>
</dbReference>
<dbReference type="PROSITE" id="PS00010">
    <property type="entry name" value="ASX_HYDROXYL"/>
    <property type="match status" value="1"/>
</dbReference>
<feature type="disulfide bond" evidence="4">
    <location>
        <begin position="245"/>
        <end position="254"/>
    </location>
</feature>
<dbReference type="Pfam" id="PF12661">
    <property type="entry name" value="hEGF"/>
    <property type="match status" value="1"/>
</dbReference>
<keyword evidence="1 4" id="KW-0245">EGF-like domain</keyword>
<dbReference type="PROSITE" id="PS50026">
    <property type="entry name" value="EGF_3"/>
    <property type="match status" value="3"/>
</dbReference>
<dbReference type="EnsemblMetazoa" id="XM_030992552">
    <property type="protein sequence ID" value="XP_030848412"/>
    <property type="gene ID" value="LOC105436656"/>
</dbReference>
<organism evidence="6 7">
    <name type="scientific">Strongylocentrotus purpuratus</name>
    <name type="common">Purple sea urchin</name>
    <dbReference type="NCBI Taxonomy" id="7668"/>
    <lineage>
        <taxon>Eukaryota</taxon>
        <taxon>Metazoa</taxon>
        <taxon>Echinodermata</taxon>
        <taxon>Eleutherozoa</taxon>
        <taxon>Echinozoa</taxon>
        <taxon>Echinoidea</taxon>
        <taxon>Euechinoidea</taxon>
        <taxon>Echinacea</taxon>
        <taxon>Camarodonta</taxon>
        <taxon>Echinidea</taxon>
        <taxon>Strongylocentrotidae</taxon>
        <taxon>Strongylocentrotus</taxon>
    </lineage>
</organism>
<keyword evidence="7" id="KW-1185">Reference proteome</keyword>
<dbReference type="SMART" id="SM00181">
    <property type="entry name" value="EGF"/>
    <property type="match status" value="5"/>
</dbReference>
<dbReference type="SUPFAM" id="SSF63825">
    <property type="entry name" value="YWTD domain"/>
    <property type="match status" value="1"/>
</dbReference>
<dbReference type="InterPro" id="IPR051022">
    <property type="entry name" value="Notch_Cell-Fate_Det"/>
</dbReference>
<dbReference type="PROSITE" id="PS01187">
    <property type="entry name" value="EGF_CA"/>
    <property type="match status" value="1"/>
</dbReference>
<dbReference type="GeneID" id="105436656"/>
<feature type="disulfide bond" evidence="4">
    <location>
        <begin position="355"/>
        <end position="364"/>
    </location>
</feature>
<dbReference type="OrthoDB" id="442731at2759"/>
<evidence type="ECO:0000259" key="5">
    <source>
        <dbReference type="PROSITE" id="PS50026"/>
    </source>
</evidence>
<dbReference type="KEGG" id="spu:105436656"/>
<keyword evidence="3 4" id="KW-1015">Disulfide bond</keyword>
<evidence type="ECO:0000256" key="4">
    <source>
        <dbReference type="PROSITE-ProRule" id="PRU00076"/>
    </source>
</evidence>
<evidence type="ECO:0000256" key="3">
    <source>
        <dbReference type="ARBA" id="ARBA00023157"/>
    </source>
</evidence>
<dbReference type="OMA" id="CESIDCI"/>
<dbReference type="SMART" id="SM00179">
    <property type="entry name" value="EGF_CA"/>
    <property type="match status" value="3"/>
</dbReference>
<feature type="domain" description="EGF-like" evidence="5">
    <location>
        <begin position="219"/>
        <end position="255"/>
    </location>
</feature>
<evidence type="ECO:0000256" key="1">
    <source>
        <dbReference type="ARBA" id="ARBA00022536"/>
    </source>
</evidence>
<accession>A0A7M7P9L8</accession>
<dbReference type="InterPro" id="IPR000152">
    <property type="entry name" value="EGF-type_Asp/Asn_hydroxyl_site"/>
</dbReference>
<dbReference type="InterPro" id="IPR013032">
    <property type="entry name" value="EGF-like_CS"/>
</dbReference>
<evidence type="ECO:0000313" key="7">
    <source>
        <dbReference type="Proteomes" id="UP000007110"/>
    </source>
</evidence>
<comment type="caution">
    <text evidence="4">Lacks conserved residue(s) required for the propagation of feature annotation.</text>
</comment>
<dbReference type="PROSITE" id="PS01186">
    <property type="entry name" value="EGF_2"/>
    <property type="match status" value="3"/>
</dbReference>
<dbReference type="Gene3D" id="2.10.25.10">
    <property type="entry name" value="Laminin"/>
    <property type="match status" value="4"/>
</dbReference>
<keyword evidence="2" id="KW-0677">Repeat</keyword>